<feature type="transmembrane region" description="Helical" evidence="1">
    <location>
        <begin position="22"/>
        <end position="42"/>
    </location>
</feature>
<organism evidence="3 5">
    <name type="scientific">Devosia psychrophila</name>
    <dbReference type="NCBI Taxonomy" id="728005"/>
    <lineage>
        <taxon>Bacteria</taxon>
        <taxon>Pseudomonadati</taxon>
        <taxon>Pseudomonadota</taxon>
        <taxon>Alphaproteobacteria</taxon>
        <taxon>Hyphomicrobiales</taxon>
        <taxon>Devosiaceae</taxon>
        <taxon>Devosia</taxon>
    </lineage>
</organism>
<dbReference type="AlphaFoldDB" id="A0A0F5PSM5"/>
<proteinExistence type="predicted"/>
<reference evidence="2 4" key="1">
    <citation type="submission" date="2015-03" db="EMBL/GenBank/DDBJ databases">
        <authorList>
            <person name="Lepp D."/>
            <person name="Hassan Y.I."/>
            <person name="Li X.-Z."/>
            <person name="Zhou T."/>
        </authorList>
    </citation>
    <scope>NUCLEOTIDE SEQUENCE [LARGE SCALE GENOMIC DNA]</scope>
    <source>
        <strain evidence="2 4">Cr7-05</strain>
    </source>
</reference>
<sequence>MGAYFQTRFFAADLSLDDAEAIASWQFIAAIAAMVATAYWLHKTLIQPYILFLMTTTLFIGGRLVSYVLGYRGDPVFAMANQTVDIASATAAGAVALMSTVMPAILSIHSGYLLFWAFRAEARDLSAPTPSTLQRSLCWPAVTLLLVAFPLAVYGIVQQLVASRIDGYMAAYAQTSEFGTRWGTIGQYGLIISLGLAFAAGNRTIQWLCIIALGMVSAVAFLIGIRSSFIAFVILFAWFIHKRVWRIPTWAAVMLPVVCVVLAQAALAFSSRTDTAVSQEVADSAEARVEFFLESIQPNAALWFARSQGSTLLYFPLALDAAPYPWPAFVQTFLPGFGAVSSMAGARRPLSDLYFAQHMAKQTIPDGYAKGEGLGWSIIMDFIVFGFSNPLAIVLIGAGFGFAFAMLIWLSGVNAIWFGALAMLLPKIVLLPRAGLYSIFPYLFAFLAIVAGWWVLSRLVRKGDLSRGPKKVIRAT</sequence>
<dbReference type="RefSeq" id="WP_046172507.1">
    <property type="nucleotide sequence ID" value="NZ_FOMB01000073.1"/>
</dbReference>
<dbReference type="EMBL" id="LAPV01000162">
    <property type="protein sequence ID" value="KKC31585.1"/>
    <property type="molecule type" value="Genomic_DNA"/>
</dbReference>
<dbReference type="Proteomes" id="UP000182258">
    <property type="component" value="Unassembled WGS sequence"/>
</dbReference>
<feature type="transmembrane region" description="Helical" evidence="1">
    <location>
        <begin position="374"/>
        <end position="396"/>
    </location>
</feature>
<feature type="transmembrane region" description="Helical" evidence="1">
    <location>
        <begin position="208"/>
        <end position="241"/>
    </location>
</feature>
<evidence type="ECO:0000313" key="2">
    <source>
        <dbReference type="EMBL" id="KKC31585.1"/>
    </source>
</evidence>
<keyword evidence="1" id="KW-0472">Membrane</keyword>
<name>A0A0F5PSM5_9HYPH</name>
<protein>
    <submittedName>
        <fullName evidence="3">O-antigen polysaccharide polymerase Wzy</fullName>
    </submittedName>
</protein>
<keyword evidence="4" id="KW-1185">Reference proteome</keyword>
<feature type="transmembrane region" description="Helical" evidence="1">
    <location>
        <begin position="49"/>
        <end position="69"/>
    </location>
</feature>
<dbReference type="STRING" id="728005.SAMN04488059_1732"/>
<reference evidence="3 5" key="2">
    <citation type="submission" date="2016-10" db="EMBL/GenBank/DDBJ databases">
        <authorList>
            <person name="de Groot N.N."/>
        </authorList>
    </citation>
    <scope>NUCLEOTIDE SEQUENCE [LARGE SCALE GENOMIC DNA]</scope>
    <source>
        <strain evidence="3 5">CGMCC 1.10210</strain>
    </source>
</reference>
<feature type="transmembrane region" description="Helical" evidence="1">
    <location>
        <begin position="182"/>
        <end position="201"/>
    </location>
</feature>
<gene>
    <name evidence="3" type="ORF">SAMN04488059_1732</name>
    <name evidence="2" type="ORF">WH91_18625</name>
</gene>
<evidence type="ECO:0000313" key="4">
    <source>
        <dbReference type="Proteomes" id="UP000033519"/>
    </source>
</evidence>
<feature type="transmembrane region" description="Helical" evidence="1">
    <location>
        <begin position="247"/>
        <end position="269"/>
    </location>
</feature>
<dbReference type="Proteomes" id="UP000033519">
    <property type="component" value="Unassembled WGS sequence"/>
</dbReference>
<accession>A0A0F5PSM5</accession>
<keyword evidence="1" id="KW-0812">Transmembrane</keyword>
<evidence type="ECO:0000313" key="3">
    <source>
        <dbReference type="EMBL" id="SFD47170.1"/>
    </source>
</evidence>
<feature type="transmembrane region" description="Helical" evidence="1">
    <location>
        <begin position="436"/>
        <end position="456"/>
    </location>
</feature>
<dbReference type="EMBL" id="FOMB01000073">
    <property type="protein sequence ID" value="SFD47170.1"/>
    <property type="molecule type" value="Genomic_DNA"/>
</dbReference>
<feature type="transmembrane region" description="Helical" evidence="1">
    <location>
        <begin position="137"/>
        <end position="162"/>
    </location>
</feature>
<dbReference type="PATRIC" id="fig|728005.3.peg.1979"/>
<feature type="transmembrane region" description="Helical" evidence="1">
    <location>
        <begin position="89"/>
        <end position="116"/>
    </location>
</feature>
<keyword evidence="1" id="KW-1133">Transmembrane helix</keyword>
<evidence type="ECO:0000256" key="1">
    <source>
        <dbReference type="SAM" id="Phobius"/>
    </source>
</evidence>
<feature type="transmembrane region" description="Helical" evidence="1">
    <location>
        <begin position="402"/>
        <end position="424"/>
    </location>
</feature>
<evidence type="ECO:0000313" key="5">
    <source>
        <dbReference type="Proteomes" id="UP000182258"/>
    </source>
</evidence>